<dbReference type="Proteomes" id="UP000008854">
    <property type="component" value="Unassembled WGS sequence"/>
</dbReference>
<sequence length="292" mass="34149">MKVYFILVVLFHCLQIYSADSESPILNDTTDNSLIISETDSESPILNDTTNKSIIISEKEIISRIKVYRDACYSFLVRIYTTLQSSSQDNNLVSMYDVDKERLMLDNLYYMKWANTLLSKSYEDEIVKQYYKYEYSKASDYERMHNSSIYAYVMLKEIIAEKWEARESLDAGEEAYFRSSGIRLHNNTEYVELEKNIAKIENEIPCLLEKMKSITEVAARATNEYVGNQDASNKDELRQKFRDTSMSLSLVTYTIADKIEEIETLRFRLLGFLPSYERTQKVLNAMKRFVVL</sequence>
<evidence type="ECO:0000313" key="3">
    <source>
        <dbReference type="Proteomes" id="UP000008854"/>
    </source>
</evidence>
<keyword evidence="2" id="KW-0732">Signal</keyword>
<dbReference type="AlphaFoldDB" id="A0A5K4FFM2"/>
<feature type="coiled-coil region" evidence="1">
    <location>
        <begin position="183"/>
        <end position="210"/>
    </location>
</feature>
<reference evidence="4" key="2">
    <citation type="submission" date="2019-11" db="UniProtKB">
        <authorList>
            <consortium name="WormBaseParasite"/>
        </authorList>
    </citation>
    <scope>IDENTIFICATION</scope>
    <source>
        <strain evidence="4">Puerto Rican</strain>
    </source>
</reference>
<reference evidence="3" key="1">
    <citation type="journal article" date="2012" name="PLoS Negl. Trop. Dis.">
        <title>A systematically improved high quality genome and transcriptome of the human blood fluke Schistosoma mansoni.</title>
        <authorList>
            <person name="Protasio A.V."/>
            <person name="Tsai I.J."/>
            <person name="Babbage A."/>
            <person name="Nichol S."/>
            <person name="Hunt M."/>
            <person name="Aslett M.A."/>
            <person name="De Silva N."/>
            <person name="Velarde G.S."/>
            <person name="Anderson T.J."/>
            <person name="Clark R.C."/>
            <person name="Davidson C."/>
            <person name="Dillon G.P."/>
            <person name="Holroyd N.E."/>
            <person name="LoVerde P.T."/>
            <person name="Lloyd C."/>
            <person name="McQuillan J."/>
            <person name="Oliveira G."/>
            <person name="Otto T.D."/>
            <person name="Parker-Manuel S.J."/>
            <person name="Quail M.A."/>
            <person name="Wilson R.A."/>
            <person name="Zerlotini A."/>
            <person name="Dunne D.W."/>
            <person name="Berriman M."/>
        </authorList>
    </citation>
    <scope>NUCLEOTIDE SEQUENCE [LARGE SCALE GENOMIC DNA]</scope>
    <source>
        <strain evidence="3">Puerto Rican</strain>
    </source>
</reference>
<dbReference type="WBParaSite" id="Smp_347450.1">
    <property type="protein sequence ID" value="Smp_347450.1"/>
    <property type="gene ID" value="Smp_347450"/>
</dbReference>
<evidence type="ECO:0000256" key="1">
    <source>
        <dbReference type="SAM" id="Coils"/>
    </source>
</evidence>
<proteinExistence type="predicted"/>
<keyword evidence="3" id="KW-1185">Reference proteome</keyword>
<name>A0A5K4FFM2_SCHMA</name>
<feature type="signal peptide" evidence="2">
    <location>
        <begin position="1"/>
        <end position="21"/>
    </location>
</feature>
<feature type="chain" id="PRO_5024444131" evidence="2">
    <location>
        <begin position="22"/>
        <end position="292"/>
    </location>
</feature>
<protein>
    <submittedName>
        <fullName evidence="4">Secreted protein</fullName>
    </submittedName>
</protein>
<evidence type="ECO:0000313" key="4">
    <source>
        <dbReference type="WBParaSite" id="Smp_347450.1"/>
    </source>
</evidence>
<evidence type="ECO:0000256" key="2">
    <source>
        <dbReference type="SAM" id="SignalP"/>
    </source>
</evidence>
<accession>A0A5K4FFM2</accession>
<keyword evidence="1" id="KW-0175">Coiled coil</keyword>
<organism evidence="3 4">
    <name type="scientific">Schistosoma mansoni</name>
    <name type="common">Blood fluke</name>
    <dbReference type="NCBI Taxonomy" id="6183"/>
    <lineage>
        <taxon>Eukaryota</taxon>
        <taxon>Metazoa</taxon>
        <taxon>Spiralia</taxon>
        <taxon>Lophotrochozoa</taxon>
        <taxon>Platyhelminthes</taxon>
        <taxon>Trematoda</taxon>
        <taxon>Digenea</taxon>
        <taxon>Strigeidida</taxon>
        <taxon>Schistosomatoidea</taxon>
        <taxon>Schistosomatidae</taxon>
        <taxon>Schistosoma</taxon>
    </lineage>
</organism>
<dbReference type="InParanoid" id="A0A5K4FFM2"/>